<evidence type="ECO:0008006" key="5">
    <source>
        <dbReference type="Google" id="ProtNLM"/>
    </source>
</evidence>
<keyword evidence="4" id="KW-1185">Reference proteome</keyword>
<evidence type="ECO:0000256" key="2">
    <source>
        <dbReference type="SAM" id="MobiDB-lite"/>
    </source>
</evidence>
<dbReference type="Proteomes" id="UP000286921">
    <property type="component" value="Unassembled WGS sequence"/>
</dbReference>
<evidence type="ECO:0000313" key="4">
    <source>
        <dbReference type="Proteomes" id="UP000286921"/>
    </source>
</evidence>
<feature type="region of interest" description="Disordered" evidence="2">
    <location>
        <begin position="1"/>
        <end position="75"/>
    </location>
</feature>
<feature type="coiled-coil region" evidence="1">
    <location>
        <begin position="88"/>
        <end position="176"/>
    </location>
</feature>
<reference evidence="3 4" key="1">
    <citation type="submission" date="2016-09" db="EMBL/GenBank/DDBJ databases">
        <title>Aspergillus awamori IFM 58123T.</title>
        <authorList>
            <person name="Kusuya Y."/>
            <person name="Shimizu M."/>
            <person name="Takahashi H."/>
            <person name="Yaguchi T."/>
        </authorList>
    </citation>
    <scope>NUCLEOTIDE SEQUENCE [LARGE SCALE GENOMIC DNA]</scope>
    <source>
        <strain evidence="3 4">IFM 58123</strain>
    </source>
</reference>
<dbReference type="AlphaFoldDB" id="A0A401KYT1"/>
<gene>
    <name evidence="3" type="ORF">AAWM_07295</name>
</gene>
<protein>
    <recommendedName>
        <fullName evidence="5">Nucleic-acid-binding protein from transposon X-element</fullName>
    </recommendedName>
</protein>
<keyword evidence="1" id="KW-0175">Coiled coil</keyword>
<dbReference type="EMBL" id="BDHI01000017">
    <property type="protein sequence ID" value="GCB24410.1"/>
    <property type="molecule type" value="Genomic_DNA"/>
</dbReference>
<accession>A0A401KYT1</accession>
<feature type="compositionally biased region" description="Gly residues" evidence="2">
    <location>
        <begin position="1"/>
        <end position="12"/>
    </location>
</feature>
<feature type="region of interest" description="Disordered" evidence="2">
    <location>
        <begin position="177"/>
        <end position="215"/>
    </location>
</feature>
<sequence>MPPECGEGGEYGRGADPGDASNTGVEIPGAPSTTRHSTRTVTRPIHYGQDQEREAAERTSRKNSKTGKAKELDPGSVQDLLRGLWEANNALQQQVTKLQIHLERRDEEFQKREIEHQKAIITLQLHLKEVQQEIRTTRQETRELKASIISTQQEYTQETKQEVTTLRKEIAELSSAVRSRNGITSHPTTEGTESTGRSWASVVTPTSNSSTARSTHVGLTLPMVRIDTHQASPQIKDILQDPTRLQQTISTHLRAHDQTKNIQIEGIKLAPRNLVKIFTDKDESSALLREHQEWLQALPGVRLCGEPWFPVKLDEVRKADVYDSVGKENPTFRTQFAEENNDTQIRMIRWLSGPKSYGSMVIYVTKETDALRLLERKITHIRGEAVFTDAYRYQERPIRCRKCQVYGHKAARCPNHAVCARCAEHHMTADCEATNTRCAACRTDGHTADDRNCETWKRMKMTTQSQRPPPRAN</sequence>
<proteinExistence type="predicted"/>
<dbReference type="STRING" id="105351.A0A401KYT1"/>
<organism evidence="3 4">
    <name type="scientific">Aspergillus awamori</name>
    <name type="common">Black koji mold</name>
    <dbReference type="NCBI Taxonomy" id="105351"/>
    <lineage>
        <taxon>Eukaryota</taxon>
        <taxon>Fungi</taxon>
        <taxon>Dikarya</taxon>
        <taxon>Ascomycota</taxon>
        <taxon>Pezizomycotina</taxon>
        <taxon>Eurotiomycetes</taxon>
        <taxon>Eurotiomycetidae</taxon>
        <taxon>Eurotiales</taxon>
        <taxon>Aspergillaceae</taxon>
        <taxon>Aspergillus</taxon>
    </lineage>
</organism>
<feature type="compositionally biased region" description="Polar residues" evidence="2">
    <location>
        <begin position="177"/>
        <end position="214"/>
    </location>
</feature>
<evidence type="ECO:0000256" key="1">
    <source>
        <dbReference type="SAM" id="Coils"/>
    </source>
</evidence>
<feature type="compositionally biased region" description="Low complexity" evidence="2">
    <location>
        <begin position="32"/>
        <end position="43"/>
    </location>
</feature>
<comment type="caution">
    <text evidence="3">The sequence shown here is derived from an EMBL/GenBank/DDBJ whole genome shotgun (WGS) entry which is preliminary data.</text>
</comment>
<name>A0A401KYT1_ASPAW</name>
<feature type="compositionally biased region" description="Basic and acidic residues" evidence="2">
    <location>
        <begin position="49"/>
        <end position="60"/>
    </location>
</feature>
<evidence type="ECO:0000313" key="3">
    <source>
        <dbReference type="EMBL" id="GCB24410.1"/>
    </source>
</evidence>